<comment type="subcellular location">
    <subcellularLocation>
        <location evidence="1">Cytoplasm</location>
    </subcellularLocation>
</comment>
<dbReference type="InterPro" id="IPR045055">
    <property type="entry name" value="DNA2/NAM7-like"/>
</dbReference>
<feature type="domain" description="RZ-type" evidence="11">
    <location>
        <begin position="1775"/>
        <end position="1849"/>
    </location>
</feature>
<keyword evidence="13" id="KW-1185">Reference proteome</keyword>
<evidence type="ECO:0000256" key="1">
    <source>
        <dbReference type="ARBA" id="ARBA00004496"/>
    </source>
</evidence>
<keyword evidence="5" id="KW-0378">Hydrolase</keyword>
<dbReference type="GO" id="GO:0004386">
    <property type="term" value="F:helicase activity"/>
    <property type="evidence" value="ECO:0007669"/>
    <property type="project" value="InterPro"/>
</dbReference>
<dbReference type="GO" id="GO:0031048">
    <property type="term" value="P:regulatory ncRNA-mediated heterochromatin formation"/>
    <property type="evidence" value="ECO:0007669"/>
    <property type="project" value="TreeGrafter"/>
</dbReference>
<dbReference type="GO" id="GO:0008270">
    <property type="term" value="F:zinc ion binding"/>
    <property type="evidence" value="ECO:0007669"/>
    <property type="project" value="UniProtKB-KW"/>
</dbReference>
<dbReference type="InterPro" id="IPR041679">
    <property type="entry name" value="DNA2/NAM7-like_C"/>
</dbReference>
<evidence type="ECO:0000259" key="11">
    <source>
        <dbReference type="PROSITE" id="PS51981"/>
    </source>
</evidence>
<keyword evidence="3 8" id="KW-0479">Metal-binding</keyword>
<evidence type="ECO:0000256" key="9">
    <source>
        <dbReference type="SAM" id="MobiDB-lite"/>
    </source>
</evidence>
<dbReference type="InterPro" id="IPR047187">
    <property type="entry name" value="SF1_C_Upf1"/>
</dbReference>
<evidence type="ECO:0008006" key="14">
    <source>
        <dbReference type="Google" id="ProtNLM"/>
    </source>
</evidence>
<dbReference type="EMBL" id="JAPWDO010000005">
    <property type="protein sequence ID" value="KAJ5470393.1"/>
    <property type="molecule type" value="Genomic_DNA"/>
</dbReference>
<evidence type="ECO:0000256" key="5">
    <source>
        <dbReference type="ARBA" id="ARBA00022806"/>
    </source>
</evidence>
<dbReference type="InterPro" id="IPR041367">
    <property type="entry name" value="Znf-CCCH_4"/>
</dbReference>
<keyword evidence="4 8" id="KW-0863">Zinc-finger</keyword>
<keyword evidence="5" id="KW-0067">ATP-binding</keyword>
<dbReference type="GO" id="GO:0031380">
    <property type="term" value="C:nuclear RNA-directed RNA polymerase complex"/>
    <property type="evidence" value="ECO:0007669"/>
    <property type="project" value="TreeGrafter"/>
</dbReference>
<dbReference type="Pfam" id="PF18044">
    <property type="entry name" value="zf-CCCH_4"/>
    <property type="match status" value="1"/>
</dbReference>
<proteinExistence type="predicted"/>
<keyword evidence="6 8" id="KW-0862">Zinc</keyword>
<evidence type="ECO:0000313" key="12">
    <source>
        <dbReference type="EMBL" id="KAJ5470393.1"/>
    </source>
</evidence>
<accession>A0A9X0BKH9</accession>
<dbReference type="PANTHER" id="PTHR10887:SF445">
    <property type="entry name" value="NFX1-TYPE ZINC FINGER-CONTAINING PROTEIN 1"/>
    <property type="match status" value="1"/>
</dbReference>
<organism evidence="12 13">
    <name type="scientific">Penicillium desertorum</name>
    <dbReference type="NCBI Taxonomy" id="1303715"/>
    <lineage>
        <taxon>Eukaryota</taxon>
        <taxon>Fungi</taxon>
        <taxon>Dikarya</taxon>
        <taxon>Ascomycota</taxon>
        <taxon>Pezizomycotina</taxon>
        <taxon>Eurotiomycetes</taxon>
        <taxon>Eurotiomycetidae</taxon>
        <taxon>Eurotiales</taxon>
        <taxon>Aspergillaceae</taxon>
        <taxon>Penicillium</taxon>
    </lineage>
</organism>
<evidence type="ECO:0000313" key="13">
    <source>
        <dbReference type="Proteomes" id="UP001147760"/>
    </source>
</evidence>
<feature type="region of interest" description="Disordered" evidence="9">
    <location>
        <begin position="1583"/>
        <end position="1609"/>
    </location>
</feature>
<dbReference type="InterPro" id="IPR036855">
    <property type="entry name" value="Znf_CCCH_sf"/>
</dbReference>
<dbReference type="FunFam" id="3.40.50.300:FF:001660">
    <property type="entry name" value="NF-X1 finger and helicase protein, putative"/>
    <property type="match status" value="1"/>
</dbReference>
<comment type="caution">
    <text evidence="12">The sequence shown here is derived from an EMBL/GenBank/DDBJ whole genome shotgun (WGS) entry which is preliminary data.</text>
</comment>
<dbReference type="GO" id="GO:0005737">
    <property type="term" value="C:cytoplasm"/>
    <property type="evidence" value="ECO:0007669"/>
    <property type="project" value="UniProtKB-SubCell"/>
</dbReference>
<evidence type="ECO:0000256" key="2">
    <source>
        <dbReference type="ARBA" id="ARBA00022490"/>
    </source>
</evidence>
<dbReference type="PROSITE" id="PS51981">
    <property type="entry name" value="ZF_RZ"/>
    <property type="match status" value="1"/>
</dbReference>
<feature type="region of interest" description="Disordered" evidence="9">
    <location>
        <begin position="1"/>
        <end position="29"/>
    </location>
</feature>
<dbReference type="SUPFAM" id="SSF52540">
    <property type="entry name" value="P-loop containing nucleoside triphosphate hydrolases"/>
    <property type="match status" value="1"/>
</dbReference>
<evidence type="ECO:0000256" key="6">
    <source>
        <dbReference type="ARBA" id="ARBA00022833"/>
    </source>
</evidence>
<protein>
    <recommendedName>
        <fullName evidence="14">C3H1-type domain-containing protein</fullName>
    </recommendedName>
</protein>
<feature type="region of interest" description="Disordered" evidence="9">
    <location>
        <begin position="51"/>
        <end position="70"/>
    </location>
</feature>
<evidence type="ECO:0000256" key="4">
    <source>
        <dbReference type="ARBA" id="ARBA00022771"/>
    </source>
</evidence>
<dbReference type="Pfam" id="PF13086">
    <property type="entry name" value="AAA_11"/>
    <property type="match status" value="1"/>
</dbReference>
<feature type="compositionally biased region" description="Polar residues" evidence="9">
    <location>
        <begin position="13"/>
        <end position="28"/>
    </location>
</feature>
<dbReference type="Pfam" id="PF20173">
    <property type="entry name" value="ZnF_RZ-type"/>
    <property type="match status" value="1"/>
</dbReference>
<dbReference type="SUPFAM" id="SSF90229">
    <property type="entry name" value="CCCH zinc finger"/>
    <property type="match status" value="1"/>
</dbReference>
<dbReference type="OrthoDB" id="2423195at2759"/>
<dbReference type="SMART" id="SM00356">
    <property type="entry name" value="ZnF_C3H1"/>
    <property type="match status" value="1"/>
</dbReference>
<dbReference type="InterPro" id="IPR000571">
    <property type="entry name" value="Znf_CCCH"/>
</dbReference>
<dbReference type="PANTHER" id="PTHR10887">
    <property type="entry name" value="DNA2/NAM7 HELICASE FAMILY"/>
    <property type="match status" value="1"/>
</dbReference>
<feature type="zinc finger region" description="C3H1-type" evidence="8">
    <location>
        <begin position="28"/>
        <end position="55"/>
    </location>
</feature>
<sequence>MAGRGNRRLRGQGHTSNPDRSNNFGTRNQSDKICRQFQRGNCTYGSACKFSHDPARASGSEPNPTTDGSARKRYLDWKKILRRNFIGVRSQRGPEEILQLWTGAIEILDSENTGDQQFLVRDLVDDDLGGHGFILATIDTTGHDSTRHIPVYVEPFLKVITHPSLLDCLSVDSFVGTMYETFGGPNGDRAIGFLESVCRCMINSFEKSSNNQTLVTPDKVKLLLSALYQFLYRVRRARFHDGLASLLSSLYELVHKMTKVCSKADLEALENRIEIMRNVVASALRGLVPPTVPEESVPRTSTRLAQSTFPMDMEIPGGRHDNDLADISEIQILPTQGEIVSDNSEYLPSTNFSQPHFIADPMLRYIDSTFRLLRHDIFGSVKDVLRDLLQQGGPNPKLSNKDTRAHIYMTSHVQRVFVNGRNELEATVSFSVPPQLRKKPLAEQSRWWKDSNRLEVGTLVCFLTSERVQKRLLFLEVTAKCSSQEQSKKEESTLVSNRHPPSITVKLATCSQQELDLLGQIYSEKIPGTLVDFHGLIPATFVPILRNLQRVQREGVLVFQKWILPGQKGDKGTTNIPPPAYARKLGFAYPFLSIMKDRTRDIKLDPNFPESLNLKELEVLTGLDLGQCQGLVAALTREYAMIQGPPGTGKSHVGVKLVQVLLAIKASANLGPIIVIQATELEGKNLRVVSGGISKTRVESQTLGQTYSNLEECMKIAGYSMKPLHQSRKGPTWKGMQHFLRRKWPAIHRQLDLMDAEEFKLVTDDPLLNWLGVKSLNCSKTEDVDEPNDERLETLTRTAERNIYRPSKPERQTLAKSWFKQWCKDESASLFEAINSAERSRENIHAVHEEINRRALIQADVVGITTTSLARNIETLRRIGAKVIICEEAAEVMEAHVISSLMPGVEHFIQIGDHRQLRPQIQNYSLSLESSSGKGWQLDRSQFERRAVGEPGLNPAPVAQLYVQRRMRPEISQLIRSVYPKLEDHESVMNLPNVVGMRENVFWMDHRRDEDTSEDDIRVKSHSNQWEVDMATALVRHLVRQGEYSSNDVALLTPYTGQLRKLRASLSKDFEICLSERDLETLAAEGLGLDTEETPQAGPHKIIERKTLLQTLRLATVDNFQGEEAKVIIVSLVRSNPKQKVGFLRTENRINVLLSRAQHGIYLIGNSETYLNVPMWADVHAQLTQTNAVGRELALCCPRHPEVPILCSEPHEFETKSPEGGCNLPCTRRLEPCGHRCQAKCHSSFMHHGFACCKPCPRIRKTCDHACPKLCGEECGLCMVEIRDVMLPCGHIKKKLMCHQMRNLASIKCDVKVDKVVTKCGHVLRLACFVDVTSEIFSCTEPCTEILGCGHNCGGVCEKCLKKGENGVVSFEHPTCTKKCDRPLGACNHRCLKCPSLCGEDCLSGLCQECGDKPDARVDLLEWKCYSEINLNESPIVRLGCGHFFTSESVDGLVGLDEVYTRDRSGKFDGLRDVSASLASIIPSCPDCKQPIRQFVTKRYNRVINRAVMDETCKRFLTKGRIDLEALDSRLNALAGALVAKDTTARPISLTKAQINTRYGAFVQLAKEAAVLSKMMDTEHQPAKRLKDAIASRQKPSDDEATTVSSQLERLTISTPRPDNQITLGARLISIKAREFVLHDKFRLLNSNTKIEETILIVQLNQLTIPFLEDCQDLIIQAKGGSFSRIVIIATLAFAKISELFGWYHGTHPVPGKDETDLKRGKNPGPESRDNRRNTAREFLADALHLCDELGNCEELREKVQEMNRLFEETRYEEITPEELASIKIAMVGGRGGIATNSGHWYNCINGHPFAIGECGMPMELAKCPECGARIGGQNHQVVEGVSRAEHME</sequence>
<evidence type="ECO:0000259" key="10">
    <source>
        <dbReference type="PROSITE" id="PS50103"/>
    </source>
</evidence>
<dbReference type="CDD" id="cd18808">
    <property type="entry name" value="SF1_C_Upf1"/>
    <property type="match status" value="1"/>
</dbReference>
<dbReference type="InterPro" id="IPR027417">
    <property type="entry name" value="P-loop_NTPase"/>
</dbReference>
<reference evidence="12" key="1">
    <citation type="submission" date="2022-12" db="EMBL/GenBank/DDBJ databases">
        <authorList>
            <person name="Petersen C."/>
        </authorList>
    </citation>
    <scope>NUCLEOTIDE SEQUENCE</scope>
    <source>
        <strain evidence="12">IBT 17660</strain>
    </source>
</reference>
<keyword evidence="5" id="KW-0347">Helicase</keyword>
<dbReference type="Pfam" id="PF13087">
    <property type="entry name" value="AAA_12"/>
    <property type="match status" value="1"/>
</dbReference>
<keyword evidence="5" id="KW-0547">Nucleotide-binding</keyword>
<dbReference type="PROSITE" id="PS50103">
    <property type="entry name" value="ZF_C3H1"/>
    <property type="match status" value="1"/>
</dbReference>
<feature type="compositionally biased region" description="Basic and acidic residues" evidence="9">
    <location>
        <begin position="1583"/>
        <end position="1598"/>
    </location>
</feature>
<feature type="compositionally biased region" description="Basic residues" evidence="9">
    <location>
        <begin position="1"/>
        <end position="11"/>
    </location>
</feature>
<feature type="region of interest" description="Disordered" evidence="9">
    <location>
        <begin position="1712"/>
        <end position="1734"/>
    </location>
</feature>
<dbReference type="Proteomes" id="UP001147760">
    <property type="component" value="Unassembled WGS sequence"/>
</dbReference>
<reference evidence="12" key="2">
    <citation type="journal article" date="2023" name="IMA Fungus">
        <title>Comparative genomic study of the Penicillium genus elucidates a diverse pangenome and 15 lateral gene transfer events.</title>
        <authorList>
            <person name="Petersen C."/>
            <person name="Sorensen T."/>
            <person name="Nielsen M.R."/>
            <person name="Sondergaard T.E."/>
            <person name="Sorensen J.L."/>
            <person name="Fitzpatrick D.A."/>
            <person name="Frisvad J.C."/>
            <person name="Nielsen K.L."/>
        </authorList>
    </citation>
    <scope>NUCLEOTIDE SEQUENCE</scope>
    <source>
        <strain evidence="12">IBT 17660</strain>
    </source>
</reference>
<dbReference type="CDD" id="cd06008">
    <property type="entry name" value="NF-X1-zinc-finger"/>
    <property type="match status" value="1"/>
</dbReference>
<evidence type="ECO:0000256" key="3">
    <source>
        <dbReference type="ARBA" id="ARBA00022723"/>
    </source>
</evidence>
<name>A0A9X0BKH9_9EURO</name>
<keyword evidence="2" id="KW-0963">Cytoplasm</keyword>
<dbReference type="GO" id="GO:0002376">
    <property type="term" value="P:immune system process"/>
    <property type="evidence" value="ECO:0007669"/>
    <property type="project" value="UniProtKB-KW"/>
</dbReference>
<feature type="domain" description="C3H1-type" evidence="10">
    <location>
        <begin position="28"/>
        <end position="55"/>
    </location>
</feature>
<evidence type="ECO:0000256" key="7">
    <source>
        <dbReference type="ARBA" id="ARBA00022859"/>
    </source>
</evidence>
<gene>
    <name evidence="12" type="ORF">N7530_007750</name>
</gene>
<dbReference type="Gene3D" id="3.40.50.300">
    <property type="entry name" value="P-loop containing nucleotide triphosphate hydrolases"/>
    <property type="match status" value="3"/>
</dbReference>
<evidence type="ECO:0000256" key="8">
    <source>
        <dbReference type="PROSITE-ProRule" id="PRU00723"/>
    </source>
</evidence>
<dbReference type="InterPro" id="IPR041677">
    <property type="entry name" value="DNA2/NAM7_AAA_11"/>
</dbReference>
<keyword evidence="7" id="KW-0391">Immunity</keyword>
<dbReference type="InterPro" id="IPR046439">
    <property type="entry name" value="ZF_RZ_dom"/>
</dbReference>